<dbReference type="EMBL" id="BARS01025819">
    <property type="protein sequence ID" value="GAG08563.1"/>
    <property type="molecule type" value="Genomic_DNA"/>
</dbReference>
<evidence type="ECO:0000313" key="1">
    <source>
        <dbReference type="EMBL" id="GAG08563.1"/>
    </source>
</evidence>
<proteinExistence type="predicted"/>
<dbReference type="AlphaFoldDB" id="X0V7W7"/>
<reference evidence="1" key="1">
    <citation type="journal article" date="2014" name="Front. Microbiol.">
        <title>High frequency of phylogenetically diverse reductive dehalogenase-homologous genes in deep subseafloor sedimentary metagenomes.</title>
        <authorList>
            <person name="Kawai M."/>
            <person name="Futagami T."/>
            <person name="Toyoda A."/>
            <person name="Takaki Y."/>
            <person name="Nishi S."/>
            <person name="Hori S."/>
            <person name="Arai W."/>
            <person name="Tsubouchi T."/>
            <person name="Morono Y."/>
            <person name="Uchiyama I."/>
            <person name="Ito T."/>
            <person name="Fujiyama A."/>
            <person name="Inagaki F."/>
            <person name="Takami H."/>
        </authorList>
    </citation>
    <scope>NUCLEOTIDE SEQUENCE</scope>
    <source>
        <strain evidence="1">Expedition CK06-06</strain>
    </source>
</reference>
<comment type="caution">
    <text evidence="1">The sequence shown here is derived from an EMBL/GenBank/DDBJ whole genome shotgun (WGS) entry which is preliminary data.</text>
</comment>
<protein>
    <submittedName>
        <fullName evidence="1">Uncharacterized protein</fullName>
    </submittedName>
</protein>
<gene>
    <name evidence="1" type="ORF">S01H1_40758</name>
</gene>
<accession>X0V7W7</accession>
<organism evidence="1">
    <name type="scientific">marine sediment metagenome</name>
    <dbReference type="NCBI Taxonomy" id="412755"/>
    <lineage>
        <taxon>unclassified sequences</taxon>
        <taxon>metagenomes</taxon>
        <taxon>ecological metagenomes</taxon>
    </lineage>
</organism>
<sequence>MKVVINSCYGGFSISRKAFLKLREMGNKHALKETDYGELYKDGSGPRRTWGMERGGSFLRDIPRDDKDLIKIIEEMGDEANGGVASLTIVEVPDDVEWEIDEYDGYEHVAEKHRTWS</sequence>
<name>X0V7W7_9ZZZZ</name>